<organism evidence="14 15">
    <name type="scientific">Naja naja</name>
    <name type="common">Indian cobra</name>
    <dbReference type="NCBI Taxonomy" id="35670"/>
    <lineage>
        <taxon>Eukaryota</taxon>
        <taxon>Metazoa</taxon>
        <taxon>Chordata</taxon>
        <taxon>Craniata</taxon>
        <taxon>Vertebrata</taxon>
        <taxon>Euteleostomi</taxon>
        <taxon>Lepidosauria</taxon>
        <taxon>Squamata</taxon>
        <taxon>Bifurcata</taxon>
        <taxon>Unidentata</taxon>
        <taxon>Episquamata</taxon>
        <taxon>Toxicofera</taxon>
        <taxon>Serpentes</taxon>
        <taxon>Colubroidea</taxon>
        <taxon>Elapidae</taxon>
        <taxon>Elapinae</taxon>
        <taxon>Naja</taxon>
    </lineage>
</organism>
<dbReference type="Gene3D" id="3.90.550.50">
    <property type="match status" value="1"/>
</dbReference>
<evidence type="ECO:0000256" key="12">
    <source>
        <dbReference type="ARBA" id="ARBA00023180"/>
    </source>
</evidence>
<evidence type="ECO:0000256" key="4">
    <source>
        <dbReference type="ARBA" id="ARBA00022676"/>
    </source>
</evidence>
<keyword evidence="6" id="KW-0812">Transmembrane</keyword>
<keyword evidence="15" id="KW-1185">Reference proteome</keyword>
<dbReference type="PANTHER" id="PTHR11214:SF378">
    <property type="entry name" value="BETA-1,3-GALACTOSYLTRANSFERASE 4"/>
    <property type="match status" value="1"/>
</dbReference>
<reference evidence="14" key="1">
    <citation type="submission" date="2025-08" db="UniProtKB">
        <authorList>
            <consortium name="Ensembl"/>
        </authorList>
    </citation>
    <scope>IDENTIFICATION</scope>
</reference>
<accession>A0A8C6VC36</accession>
<evidence type="ECO:0000256" key="3">
    <source>
        <dbReference type="ARBA" id="ARBA00008661"/>
    </source>
</evidence>
<protein>
    <recommendedName>
        <fullName evidence="13">Hexosyltransferase</fullName>
        <ecNumber evidence="13">2.4.1.-</ecNumber>
    </recommendedName>
</protein>
<dbReference type="EC" id="2.4.1.-" evidence="13"/>
<dbReference type="FunFam" id="3.90.550.50:FF:000001">
    <property type="entry name" value="Hexosyltransferase"/>
    <property type="match status" value="1"/>
</dbReference>
<dbReference type="GO" id="GO:0000139">
    <property type="term" value="C:Golgi membrane"/>
    <property type="evidence" value="ECO:0007669"/>
    <property type="project" value="UniProtKB-SubCell"/>
</dbReference>
<reference evidence="14" key="2">
    <citation type="submission" date="2025-09" db="UniProtKB">
        <authorList>
            <consortium name="Ensembl"/>
        </authorList>
    </citation>
    <scope>IDENTIFICATION</scope>
</reference>
<keyword evidence="5" id="KW-0808">Transferase</keyword>
<dbReference type="GO" id="GO:0006493">
    <property type="term" value="P:protein O-linked glycosylation"/>
    <property type="evidence" value="ECO:0007669"/>
    <property type="project" value="TreeGrafter"/>
</dbReference>
<comment type="similarity">
    <text evidence="3 13">Belongs to the glycosyltransferase 31 family.</text>
</comment>
<comment type="pathway">
    <text evidence="2">Protein modification; protein glycosylation.</text>
</comment>
<evidence type="ECO:0000256" key="1">
    <source>
        <dbReference type="ARBA" id="ARBA00004323"/>
    </source>
</evidence>
<dbReference type="InterPro" id="IPR002659">
    <property type="entry name" value="Glyco_trans_31"/>
</dbReference>
<dbReference type="OrthoDB" id="2139606at2759"/>
<evidence type="ECO:0000313" key="15">
    <source>
        <dbReference type="Proteomes" id="UP000694559"/>
    </source>
</evidence>
<keyword evidence="8" id="KW-1133">Transmembrane helix</keyword>
<dbReference type="PANTHER" id="PTHR11214">
    <property type="entry name" value="BETA-1,3-N-ACETYLGLUCOSAMINYLTRANSFERASE"/>
    <property type="match status" value="1"/>
</dbReference>
<dbReference type="Pfam" id="PF01762">
    <property type="entry name" value="Galactosyl_T"/>
    <property type="match status" value="1"/>
</dbReference>
<dbReference type="OMA" id="RAISIQC"/>
<keyword evidence="12" id="KW-0325">Glycoprotein</keyword>
<evidence type="ECO:0000256" key="10">
    <source>
        <dbReference type="ARBA" id="ARBA00023098"/>
    </source>
</evidence>
<evidence type="ECO:0000256" key="9">
    <source>
        <dbReference type="ARBA" id="ARBA00023034"/>
    </source>
</evidence>
<evidence type="ECO:0000313" key="14">
    <source>
        <dbReference type="Ensembl" id="ENSNNAP00000003848.1"/>
    </source>
</evidence>
<evidence type="ECO:0000256" key="13">
    <source>
        <dbReference type="RuleBase" id="RU363063"/>
    </source>
</evidence>
<name>A0A8C6VC36_NAJNA</name>
<keyword evidence="11" id="KW-0472">Membrane</keyword>
<evidence type="ECO:0000256" key="6">
    <source>
        <dbReference type="ARBA" id="ARBA00022692"/>
    </source>
</evidence>
<dbReference type="Proteomes" id="UP000694559">
    <property type="component" value="Unplaced"/>
</dbReference>
<proteinExistence type="inferred from homology"/>
<keyword evidence="10" id="KW-0443">Lipid metabolism</keyword>
<evidence type="ECO:0000256" key="5">
    <source>
        <dbReference type="ARBA" id="ARBA00022679"/>
    </source>
</evidence>
<keyword evidence="4 13" id="KW-0328">Glycosyltransferase</keyword>
<evidence type="ECO:0000256" key="8">
    <source>
        <dbReference type="ARBA" id="ARBA00022989"/>
    </source>
</evidence>
<sequence length="344" mass="37240">MPPRWKRSRCTLTQLLFGLLCSLATLLVLSFLASSRHEDPHSLLSQMGSGVGEQFIDTLLQPPPNAFPLSPSPCALTTPWLLVLVASAPGHEARRAAVRRSWGVARVAGGHSVQTVFTVGLPGDVARQAALEREAAEHGDLLQGRFADTYANLTLKTLAMLGWATTRCPTARFLLKADDDVFLNLPALGPAAAYLGRIHWRVAPDRDPSSRHYVPASLYSPSAYPPYCSGTTYVLSGPAAVAVLAAARHLPLFAVEDAFVGLCARRAGLAPRHLALEIRSRSCYRVGPSPGHRQPTLSCGWHPEKSQSVRSHRAISIQCQQETLPQIYRRLGGGRGPWGREASP</sequence>
<dbReference type="GeneTree" id="ENSGT00940000161798"/>
<dbReference type="GO" id="GO:0006629">
    <property type="term" value="P:lipid metabolic process"/>
    <property type="evidence" value="ECO:0007669"/>
    <property type="project" value="UniProtKB-KW"/>
</dbReference>
<keyword evidence="9 13" id="KW-0333">Golgi apparatus</keyword>
<dbReference type="Ensembl" id="ENSNNAT00000004027.1">
    <property type="protein sequence ID" value="ENSNNAP00000003848.1"/>
    <property type="gene ID" value="ENSNNAG00000002619.1"/>
</dbReference>
<keyword evidence="7" id="KW-0735">Signal-anchor</keyword>
<comment type="subcellular location">
    <subcellularLocation>
        <location evidence="1 13">Golgi apparatus membrane</location>
        <topology evidence="1 13">Single-pass type II membrane protein</topology>
    </subcellularLocation>
</comment>
<evidence type="ECO:0000256" key="11">
    <source>
        <dbReference type="ARBA" id="ARBA00023136"/>
    </source>
</evidence>
<dbReference type="GO" id="GO:0016758">
    <property type="term" value="F:hexosyltransferase activity"/>
    <property type="evidence" value="ECO:0007669"/>
    <property type="project" value="InterPro"/>
</dbReference>
<evidence type="ECO:0000256" key="2">
    <source>
        <dbReference type="ARBA" id="ARBA00004922"/>
    </source>
</evidence>
<evidence type="ECO:0000256" key="7">
    <source>
        <dbReference type="ARBA" id="ARBA00022968"/>
    </source>
</evidence>
<dbReference type="AlphaFoldDB" id="A0A8C6VC36"/>